<proteinExistence type="predicted"/>
<dbReference type="InterPro" id="IPR011050">
    <property type="entry name" value="Pectin_lyase_fold/virulence"/>
</dbReference>
<organism evidence="2">
    <name type="scientific">Leptolyngbya sp. NK1-12</name>
    <dbReference type="NCBI Taxonomy" id="2547451"/>
    <lineage>
        <taxon>Bacteria</taxon>
        <taxon>Bacillati</taxon>
        <taxon>Cyanobacteriota</taxon>
        <taxon>Cyanophyceae</taxon>
        <taxon>Leptolyngbyales</taxon>
        <taxon>Leptolyngbyaceae</taxon>
        <taxon>Leptolyngbya group</taxon>
        <taxon>Leptolyngbya</taxon>
    </lineage>
</organism>
<dbReference type="RefSeq" id="WP_316435465.1">
    <property type="nucleotide sequence ID" value="NZ_CP053586.1"/>
</dbReference>
<dbReference type="AlphaFoldDB" id="A0AA96WEK5"/>
<dbReference type="EMBL" id="CP053586">
    <property type="protein sequence ID" value="WNZ23728.1"/>
    <property type="molecule type" value="Genomic_DNA"/>
</dbReference>
<dbReference type="InterPro" id="IPR012334">
    <property type="entry name" value="Pectin_lyas_fold"/>
</dbReference>
<dbReference type="InterPro" id="IPR008638">
    <property type="entry name" value="FhaB/CdiA-like_TPS"/>
</dbReference>
<dbReference type="SUPFAM" id="SSF51126">
    <property type="entry name" value="Pectin lyase-like"/>
    <property type="match status" value="1"/>
</dbReference>
<evidence type="ECO:0000313" key="2">
    <source>
        <dbReference type="EMBL" id="WNZ23728.1"/>
    </source>
</evidence>
<reference evidence="2" key="1">
    <citation type="submission" date="2020-05" db="EMBL/GenBank/DDBJ databases">
        <authorList>
            <person name="Zhu T."/>
            <person name="Keshari N."/>
            <person name="Lu X."/>
        </authorList>
    </citation>
    <scope>NUCLEOTIDE SEQUENCE</scope>
    <source>
        <strain evidence="2">NK1-12</strain>
    </source>
</reference>
<dbReference type="Pfam" id="PF05860">
    <property type="entry name" value="TPS"/>
    <property type="match status" value="1"/>
</dbReference>
<feature type="domain" description="Filamentous haemagglutinin FhaB/tRNA nuclease CdiA-like TPS" evidence="1">
    <location>
        <begin position="2"/>
        <end position="270"/>
    </location>
</feature>
<accession>A0AA96WEK5</accession>
<name>A0AA96WEK5_9CYAN</name>
<protein>
    <recommendedName>
        <fullName evidence="1">Filamentous haemagglutinin FhaB/tRNA nuclease CdiA-like TPS domain-containing protein</fullName>
    </recommendedName>
</protein>
<gene>
    <name evidence="2" type="ORF">HJG54_13280</name>
</gene>
<evidence type="ECO:0000259" key="1">
    <source>
        <dbReference type="Pfam" id="PF05860"/>
    </source>
</evidence>
<sequence>MAGIIAETTLPSPSVVQSTDKITRITGGTQVGGNLFHSLREFSVSFNGTILEVAPSVINVFLRVTGLEVSTIEGQIALRQPDGSISPANFFLINANEVIFASRASFLLNGSLITTTAASIYFEDGFQFGPSTPDVAELTDSSPVALQFENNPRKIINLAFQQVQDDGKPVLDALGDPIYGLNGAAGQTLALVGGDIVIAAETPEAPGGRLTAVAGRIEVGSVVSADWVSLTPTKTGWVLGYEKVQQFGTIQLADGAVINSSGGGAVQVQGREVALTDLAQIYSTAGEGQLGETLQVIASASITVSGGFSSIRTETEGPNPAGHVEISAGRVAILDGGRIGSVTLAQGSGGDVRVKANSVTVSGTAIIEGQRFSSLLYVLSLGTGAPGKLIIETTTPPDVSEGGEIITGENFQNF</sequence>
<dbReference type="Gene3D" id="2.160.20.10">
    <property type="entry name" value="Single-stranded right-handed beta-helix, Pectin lyase-like"/>
    <property type="match status" value="1"/>
</dbReference>